<evidence type="ECO:0000313" key="7">
    <source>
        <dbReference type="Proteomes" id="UP000054988"/>
    </source>
</evidence>
<reference evidence="6 7" key="1">
    <citation type="submission" date="2015-12" db="EMBL/GenBank/DDBJ databases">
        <title>Draft genome sequence of Moniliophthora roreri, the causal agent of frosty pod rot of cacao.</title>
        <authorList>
            <person name="Aime M.C."/>
            <person name="Diaz-Valderrama J.R."/>
            <person name="Kijpornyongpan T."/>
            <person name="Phillips-Mora W."/>
        </authorList>
    </citation>
    <scope>NUCLEOTIDE SEQUENCE [LARGE SCALE GENOMIC DNA]</scope>
    <source>
        <strain evidence="6 7">MCA 2952</strain>
    </source>
</reference>
<dbReference type="InterPro" id="IPR002909">
    <property type="entry name" value="IPT_dom"/>
</dbReference>
<feature type="compositionally biased region" description="Low complexity" evidence="3">
    <location>
        <begin position="853"/>
        <end position="870"/>
    </location>
</feature>
<proteinExistence type="predicted"/>
<name>A0A0W0F0E2_MONRR</name>
<feature type="region of interest" description="Disordered" evidence="3">
    <location>
        <begin position="175"/>
        <end position="196"/>
    </location>
</feature>
<feature type="compositionally biased region" description="Acidic residues" evidence="3">
    <location>
        <begin position="769"/>
        <end position="783"/>
    </location>
</feature>
<dbReference type="GO" id="GO:0003712">
    <property type="term" value="F:transcription coregulator activity"/>
    <property type="evidence" value="ECO:0007669"/>
    <property type="project" value="TreeGrafter"/>
</dbReference>
<dbReference type="InterPro" id="IPR013783">
    <property type="entry name" value="Ig-like_fold"/>
</dbReference>
<dbReference type="CDD" id="cd00102">
    <property type="entry name" value="IPT"/>
    <property type="match status" value="1"/>
</dbReference>
<dbReference type="PROSITE" id="PS50088">
    <property type="entry name" value="ANK_REPEAT"/>
    <property type="match status" value="2"/>
</dbReference>
<evidence type="ECO:0000256" key="1">
    <source>
        <dbReference type="ARBA" id="ARBA00023043"/>
    </source>
</evidence>
<keyword evidence="1 2" id="KW-0040">ANK repeat</keyword>
<sequence>MLDIDEIIESDAYDNSGESPQLCYSPMPSGIKIVPPPPPLPRKYDPALRNHKVVHPSRDSCFNLPIIFPSLGETTKSRVETQIRVTIDLAHPSSDPTTYDRVGSWKWLKLPQGTATKRRSRKQGNIEPDPQDMLYLTFSVTCASEPYSRVASCSSCQSREARSKAKRVAKKIAARVRPAPTLEEGTDSPRSSPEDTSSIIQFNCAQIIDFSTGSTTLPLRITCYCRHHRERLGFNVNLILLDHTGRIVGIGSSKPIMITDDHKTVSKVAELPSVYTPVEYDWANQTNSPTAPTAPSKRKKDPNAPALERKRKDRAKPYDSSSKPNRLSSRETSVSLSASSAPSPQIGSPPPMFTSASSPPTDSQLPSLNHNYLSQESLSESSPDGLITPTDPGIDLDIAMLGDAMSDTDLFAPHPHSPLNTSTTDSLASNPMINGSMQNILLPFLFSPPSTNATSIPPPTIHRLIPGCGPTHGGIEVTVLGANFHAALTNSLTCMFGGTPASSTQRWSDNALVCVLPPRASAGVVDVKIRFNGEGGKEEESGSEPPTLFTYSDESDRALMELALQVVGLKMTGKIEDAKNVAMRIVGAGDTSSSSSNNNGGNNVPMNTSSSDLRSLLLLSSADSSDFESLIIKFLSLLDLDTEVAISQVDALAHTTKSGQTLLHLAAFSGYYRLVESLVSRHGMDMDRRDRSGWTALHFACISAGVERRQSMVALMKAGVDMELVDAWGRTAAEVGVQLGGMVDGAFDEILRDILVDREENFKERDDEMAGYDGEGEEEDDDHIDVRSAGSRDDEDRDEGEEDVWWGDGEEDVMEPVKVKKNGRRSSNAKARPLRKRLSKKRVSTPAPRENIQSSAPSSSQAATAPQSSSEKAKEAAAEAVRNDNEKEALSFLNMLQRTMAQLPGAPHMPAVPWGALPHLPAMPLVFPMMLPSLFGGANTNLGGTEEDRDKTNAAAGKEWRAMWEKWIAQVTRAQAAEEEAPPQYTPRMEEMTPSEPTQDNQQVARPVAPSELVRRRSNSPPGSGSAEALTLEDATQPEAVPMATDTQVLYPQSRSHASSSRRFDYQSMQVTEQEVDAYRYQPKPKQKKRDRMLVLFWIPILIISLIWACHSGLQFAVRAVKTPISWKKA</sequence>
<feature type="transmembrane region" description="Helical" evidence="4">
    <location>
        <begin position="1095"/>
        <end position="1118"/>
    </location>
</feature>
<dbReference type="InterPro" id="IPR036770">
    <property type="entry name" value="Ankyrin_rpt-contain_sf"/>
</dbReference>
<feature type="region of interest" description="Disordered" evidence="3">
    <location>
        <begin position="763"/>
        <end position="883"/>
    </location>
</feature>
<dbReference type="PANTHER" id="PTHR23335">
    <property type="entry name" value="CALMODULIN-BINDING TRANSCRIPTION ACTIVATOR CAMTA"/>
    <property type="match status" value="1"/>
</dbReference>
<feature type="compositionally biased region" description="Basic and acidic residues" evidence="3">
    <location>
        <begin position="784"/>
        <end position="794"/>
    </location>
</feature>
<feature type="region of interest" description="Disordered" evidence="3">
    <location>
        <begin position="973"/>
        <end position="1029"/>
    </location>
</feature>
<feature type="compositionally biased region" description="Basic and acidic residues" evidence="3">
    <location>
        <begin position="871"/>
        <end position="883"/>
    </location>
</feature>
<dbReference type="SUPFAM" id="SSF81296">
    <property type="entry name" value="E set domains"/>
    <property type="match status" value="1"/>
</dbReference>
<keyword evidence="4" id="KW-0812">Transmembrane</keyword>
<feature type="compositionally biased region" description="Low complexity" evidence="3">
    <location>
        <begin position="326"/>
        <end position="344"/>
    </location>
</feature>
<evidence type="ECO:0000313" key="6">
    <source>
        <dbReference type="EMBL" id="KTB29765.1"/>
    </source>
</evidence>
<accession>A0A0W0F0E2</accession>
<feature type="compositionally biased region" description="Polar residues" evidence="3">
    <location>
        <begin position="354"/>
        <end position="368"/>
    </location>
</feature>
<dbReference type="eggNOG" id="KOG3836">
    <property type="taxonomic scope" value="Eukaryota"/>
</dbReference>
<dbReference type="Pfam" id="PF01833">
    <property type="entry name" value="TIG"/>
    <property type="match status" value="1"/>
</dbReference>
<dbReference type="GO" id="GO:0003690">
    <property type="term" value="F:double-stranded DNA binding"/>
    <property type="evidence" value="ECO:0007669"/>
    <property type="project" value="TreeGrafter"/>
</dbReference>
<dbReference type="Proteomes" id="UP000054988">
    <property type="component" value="Unassembled WGS sequence"/>
</dbReference>
<feature type="compositionally biased region" description="Polar residues" evidence="3">
    <location>
        <begin position="995"/>
        <end position="1004"/>
    </location>
</feature>
<evidence type="ECO:0000256" key="3">
    <source>
        <dbReference type="SAM" id="MobiDB-lite"/>
    </source>
</evidence>
<dbReference type="Gene3D" id="1.25.40.20">
    <property type="entry name" value="Ankyrin repeat-containing domain"/>
    <property type="match status" value="1"/>
</dbReference>
<feature type="compositionally biased region" description="Acidic residues" evidence="3">
    <location>
        <begin position="795"/>
        <end position="814"/>
    </location>
</feature>
<dbReference type="SMART" id="SM00429">
    <property type="entry name" value="IPT"/>
    <property type="match status" value="1"/>
</dbReference>
<dbReference type="GO" id="GO:0006357">
    <property type="term" value="P:regulation of transcription by RNA polymerase II"/>
    <property type="evidence" value="ECO:0007669"/>
    <property type="project" value="TreeGrafter"/>
</dbReference>
<dbReference type="EMBL" id="LATX01002412">
    <property type="protein sequence ID" value="KTB29765.1"/>
    <property type="molecule type" value="Genomic_DNA"/>
</dbReference>
<dbReference type="Pfam" id="PF12796">
    <property type="entry name" value="Ank_2"/>
    <property type="match status" value="1"/>
</dbReference>
<organism evidence="6 7">
    <name type="scientific">Moniliophthora roreri</name>
    <name type="common">Frosty pod rot fungus</name>
    <name type="synonym">Monilia roreri</name>
    <dbReference type="NCBI Taxonomy" id="221103"/>
    <lineage>
        <taxon>Eukaryota</taxon>
        <taxon>Fungi</taxon>
        <taxon>Dikarya</taxon>
        <taxon>Basidiomycota</taxon>
        <taxon>Agaricomycotina</taxon>
        <taxon>Agaricomycetes</taxon>
        <taxon>Agaricomycetidae</taxon>
        <taxon>Agaricales</taxon>
        <taxon>Marasmiineae</taxon>
        <taxon>Marasmiaceae</taxon>
        <taxon>Moniliophthora</taxon>
    </lineage>
</organism>
<feature type="domain" description="IPT/TIG" evidence="5">
    <location>
        <begin position="458"/>
        <end position="552"/>
    </location>
</feature>
<dbReference type="SMART" id="SM00248">
    <property type="entry name" value="ANK"/>
    <property type="match status" value="2"/>
</dbReference>
<keyword evidence="4" id="KW-0472">Membrane</keyword>
<dbReference type="InterPro" id="IPR057962">
    <property type="entry name" value="SPT23_MGA2_DBD"/>
</dbReference>
<dbReference type="AlphaFoldDB" id="A0A0W0F0E2"/>
<dbReference type="InterPro" id="IPR002110">
    <property type="entry name" value="Ankyrin_rpt"/>
</dbReference>
<dbReference type="PROSITE" id="PS50297">
    <property type="entry name" value="ANK_REP_REGION"/>
    <property type="match status" value="1"/>
</dbReference>
<feature type="compositionally biased region" description="Basic residues" evidence="3">
    <location>
        <begin position="832"/>
        <end position="843"/>
    </location>
</feature>
<gene>
    <name evidence="6" type="ORF">WG66_17644</name>
</gene>
<dbReference type="Pfam" id="PF25603">
    <property type="entry name" value="SPT23_MGA2_DBD"/>
    <property type="match status" value="1"/>
</dbReference>
<feature type="repeat" description="ANK" evidence="2">
    <location>
        <begin position="658"/>
        <end position="691"/>
    </location>
</feature>
<keyword evidence="4" id="KW-1133">Transmembrane helix</keyword>
<feature type="repeat" description="ANK" evidence="2">
    <location>
        <begin position="692"/>
        <end position="727"/>
    </location>
</feature>
<protein>
    <recommendedName>
        <fullName evidence="5">IPT/TIG domain-containing protein</fullName>
    </recommendedName>
</protein>
<dbReference type="GO" id="GO:0005634">
    <property type="term" value="C:nucleus"/>
    <property type="evidence" value="ECO:0007669"/>
    <property type="project" value="TreeGrafter"/>
</dbReference>
<comment type="caution">
    <text evidence="6">The sequence shown here is derived from an EMBL/GenBank/DDBJ whole genome shotgun (WGS) entry which is preliminary data.</text>
</comment>
<evidence type="ECO:0000259" key="5">
    <source>
        <dbReference type="SMART" id="SM00429"/>
    </source>
</evidence>
<evidence type="ECO:0000256" key="4">
    <source>
        <dbReference type="SAM" id="Phobius"/>
    </source>
</evidence>
<evidence type="ECO:0000256" key="2">
    <source>
        <dbReference type="PROSITE-ProRule" id="PRU00023"/>
    </source>
</evidence>
<dbReference type="SUPFAM" id="SSF48403">
    <property type="entry name" value="Ankyrin repeat"/>
    <property type="match status" value="1"/>
</dbReference>
<dbReference type="Gene3D" id="2.60.40.10">
    <property type="entry name" value="Immunoglobulins"/>
    <property type="match status" value="1"/>
</dbReference>
<dbReference type="PANTHER" id="PTHR23335:SF1">
    <property type="entry name" value="CALMODULIN-BINDING TRANSCRIPTION ACTIVATOR, ISOFORM F"/>
    <property type="match status" value="1"/>
</dbReference>
<feature type="region of interest" description="Disordered" evidence="3">
    <location>
        <begin position="285"/>
        <end position="368"/>
    </location>
</feature>
<dbReference type="InterPro" id="IPR014756">
    <property type="entry name" value="Ig_E-set"/>
</dbReference>